<name>A0ABU8S994_9SPHN</name>
<dbReference type="InterPro" id="IPR018764">
    <property type="entry name" value="RskA_C"/>
</dbReference>
<gene>
    <name evidence="4" type="ORF">WG900_11460</name>
</gene>
<evidence type="ECO:0000259" key="3">
    <source>
        <dbReference type="Pfam" id="PF10099"/>
    </source>
</evidence>
<feature type="domain" description="Anti-sigma K factor RskA C-terminal" evidence="3">
    <location>
        <begin position="97"/>
        <end position="222"/>
    </location>
</feature>
<keyword evidence="2" id="KW-0812">Transmembrane</keyword>
<reference evidence="4 5" key="1">
    <citation type="submission" date="2024-03" db="EMBL/GenBank/DDBJ databases">
        <authorList>
            <person name="Jo J.-H."/>
        </authorList>
    </citation>
    <scope>NUCLEOTIDE SEQUENCE [LARGE SCALE GENOMIC DNA]</scope>
    <source>
        <strain evidence="4 5">AS3R-12</strain>
    </source>
</reference>
<dbReference type="Pfam" id="PF10099">
    <property type="entry name" value="RskA_C"/>
    <property type="match status" value="1"/>
</dbReference>
<evidence type="ECO:0000256" key="1">
    <source>
        <dbReference type="SAM" id="MobiDB-lite"/>
    </source>
</evidence>
<evidence type="ECO:0000313" key="4">
    <source>
        <dbReference type="EMBL" id="MEJ6010531.1"/>
    </source>
</evidence>
<keyword evidence="5" id="KW-1185">Reference proteome</keyword>
<dbReference type="PANTHER" id="PTHR37461:SF1">
    <property type="entry name" value="ANTI-SIGMA-K FACTOR RSKA"/>
    <property type="match status" value="1"/>
</dbReference>
<dbReference type="InterPro" id="IPR051474">
    <property type="entry name" value="Anti-sigma-K/W_factor"/>
</dbReference>
<proteinExistence type="predicted"/>
<accession>A0ABU8S994</accession>
<sequence length="231" mass="24388">MTERDYLAAELALGLLDGEELVAAHGLAASDADFARQVESWQQQLAPMLDTIGAQTPPEQLWDRIAAELSARPEGGAQIAVLQRRLRTWQRAAAVSAIAACALALVVLSPILAPRPPETPEAPLVASFTLPSTPARLGVTWLPAQRDLLVDAAGLPGDGVHDHELWLVPPEGKTISLGLVAPDKSVRLHLPDDLAARLRDGATLALTREPLGGSQGRPAGPIVSTTKFSPT</sequence>
<dbReference type="RefSeq" id="WP_339967229.1">
    <property type="nucleotide sequence ID" value="NZ_JBBHJY010000005.1"/>
</dbReference>
<feature type="region of interest" description="Disordered" evidence="1">
    <location>
        <begin position="207"/>
        <end position="231"/>
    </location>
</feature>
<dbReference type="EMBL" id="JBBHJY010000005">
    <property type="protein sequence ID" value="MEJ6010531.1"/>
    <property type="molecule type" value="Genomic_DNA"/>
</dbReference>
<dbReference type="PANTHER" id="PTHR37461">
    <property type="entry name" value="ANTI-SIGMA-K FACTOR RSKA"/>
    <property type="match status" value="1"/>
</dbReference>
<dbReference type="Proteomes" id="UP001379235">
    <property type="component" value="Unassembled WGS sequence"/>
</dbReference>
<keyword evidence="2" id="KW-1133">Transmembrane helix</keyword>
<feature type="transmembrane region" description="Helical" evidence="2">
    <location>
        <begin position="92"/>
        <end position="113"/>
    </location>
</feature>
<evidence type="ECO:0000313" key="5">
    <source>
        <dbReference type="Proteomes" id="UP001379235"/>
    </source>
</evidence>
<comment type="caution">
    <text evidence="4">The sequence shown here is derived from an EMBL/GenBank/DDBJ whole genome shotgun (WGS) entry which is preliminary data.</text>
</comment>
<evidence type="ECO:0000256" key="2">
    <source>
        <dbReference type="SAM" id="Phobius"/>
    </source>
</evidence>
<organism evidence="4 5">
    <name type="scientific">Novosphingobium aquae</name>
    <dbReference type="NCBI Taxonomy" id="3133435"/>
    <lineage>
        <taxon>Bacteria</taxon>
        <taxon>Pseudomonadati</taxon>
        <taxon>Pseudomonadota</taxon>
        <taxon>Alphaproteobacteria</taxon>
        <taxon>Sphingomonadales</taxon>
        <taxon>Sphingomonadaceae</taxon>
        <taxon>Novosphingobium</taxon>
    </lineage>
</organism>
<keyword evidence="2" id="KW-0472">Membrane</keyword>
<protein>
    <submittedName>
        <fullName evidence="4">Anti-sigma factor</fullName>
    </submittedName>
</protein>